<feature type="chain" id="PRO_5008099542" description="Toxin co-regulated pilus biosynthesis protein Q C-terminal domain-containing protein" evidence="2">
    <location>
        <begin position="28"/>
        <end position="277"/>
    </location>
</feature>
<keyword evidence="5" id="KW-1185">Reference proteome</keyword>
<keyword evidence="2" id="KW-0732">Signal</keyword>
<reference evidence="4 5" key="1">
    <citation type="submission" date="2016-04" db="EMBL/GenBank/DDBJ databases">
        <title>Acidithiobacillus ferrooxidans genome sequencing and assembly.</title>
        <authorList>
            <person name="Zhou Z."/>
        </authorList>
    </citation>
    <scope>NUCLEOTIDE SEQUENCE [LARGE SCALE GENOMIC DNA]</scope>
    <source>
        <strain evidence="4 5">BY0502</strain>
    </source>
</reference>
<accession>A0A179BPQ4</accession>
<evidence type="ECO:0000313" key="5">
    <source>
        <dbReference type="Proteomes" id="UP000078302"/>
    </source>
</evidence>
<comment type="caution">
    <text evidence="4">The sequence shown here is derived from an EMBL/GenBank/DDBJ whole genome shotgun (WGS) entry which is preliminary data.</text>
</comment>
<dbReference type="RefSeq" id="WP_064217794.1">
    <property type="nucleotide sequence ID" value="NZ_LVXZ01000012.1"/>
</dbReference>
<dbReference type="OrthoDB" id="9978154at2"/>
<feature type="domain" description="Toxin co-regulated pilus biosynthesis protein Q C-terminal" evidence="3">
    <location>
        <begin position="189"/>
        <end position="262"/>
    </location>
</feature>
<feature type="region of interest" description="Disordered" evidence="1">
    <location>
        <begin position="105"/>
        <end position="131"/>
    </location>
</feature>
<evidence type="ECO:0000259" key="3">
    <source>
        <dbReference type="Pfam" id="PF10671"/>
    </source>
</evidence>
<gene>
    <name evidence="4" type="ORF">A4H96_00705</name>
</gene>
<dbReference type="EMBL" id="LVXZ01000012">
    <property type="protein sequence ID" value="OAP93293.1"/>
    <property type="molecule type" value="Genomic_DNA"/>
</dbReference>
<feature type="signal peptide" evidence="2">
    <location>
        <begin position="1"/>
        <end position="27"/>
    </location>
</feature>
<sequence>MKNSKATTAAVCSAILSGLCLSQFATASGYSPAVPFQNKEAPSQIIGGVYIPAHEEPVMIQPGSVPFGTHKTSVVTNDVPDQSALNKLASQAENPQAEVALRSLEHKHGGTGKSVNSEESPVRRMGAATPRTSAAMGRNLAPITTSATATINASPTRSTSIADKAIAITPPSSLLVKVNKQTAVAAQPVFIASGGKKLSKTLAAFLKKHHWNLLWDDQKTITPDFTTTYSGKSVSSVLNQIQNTYPQFNFNMWGVNRVVTVTPYSDQNALTTFSGAK</sequence>
<proteinExistence type="predicted"/>
<name>A0A179BPQ4_ACIFR</name>
<dbReference type="InterPro" id="IPR018927">
    <property type="entry name" value="Pilus_synth_Q_C"/>
</dbReference>
<evidence type="ECO:0000313" key="4">
    <source>
        <dbReference type="EMBL" id="OAP93293.1"/>
    </source>
</evidence>
<evidence type="ECO:0000256" key="2">
    <source>
        <dbReference type="SAM" id="SignalP"/>
    </source>
</evidence>
<evidence type="ECO:0000256" key="1">
    <source>
        <dbReference type="SAM" id="MobiDB-lite"/>
    </source>
</evidence>
<protein>
    <recommendedName>
        <fullName evidence="3">Toxin co-regulated pilus biosynthesis protein Q C-terminal domain-containing protein</fullName>
    </recommendedName>
</protein>
<dbReference type="AlphaFoldDB" id="A0A179BPQ4"/>
<dbReference type="Pfam" id="PF10671">
    <property type="entry name" value="TcpQ"/>
    <property type="match status" value="1"/>
</dbReference>
<organism evidence="4 5">
    <name type="scientific">Acidithiobacillus ferrooxidans</name>
    <name type="common">Thiobacillus ferrooxidans</name>
    <dbReference type="NCBI Taxonomy" id="920"/>
    <lineage>
        <taxon>Bacteria</taxon>
        <taxon>Pseudomonadati</taxon>
        <taxon>Pseudomonadota</taxon>
        <taxon>Acidithiobacillia</taxon>
        <taxon>Acidithiobacillales</taxon>
        <taxon>Acidithiobacillaceae</taxon>
        <taxon>Acidithiobacillus</taxon>
    </lineage>
</organism>
<dbReference type="Proteomes" id="UP000078302">
    <property type="component" value="Unassembled WGS sequence"/>
</dbReference>